<accession>A0AAD7VPN9</accession>
<dbReference type="AlphaFoldDB" id="A0AAD7VPN9"/>
<dbReference type="EMBL" id="JARPMG010000013">
    <property type="protein sequence ID" value="KAJ8096669.1"/>
    <property type="molecule type" value="Genomic_DNA"/>
</dbReference>
<feature type="compositionally biased region" description="Basic and acidic residues" evidence="2">
    <location>
        <begin position="84"/>
        <end position="104"/>
    </location>
</feature>
<dbReference type="GeneID" id="80885788"/>
<keyword evidence="1" id="KW-0862">Zinc</keyword>
<name>A0AAD7VPN9_9ASCO</name>
<gene>
    <name evidence="4" type="ORF">POJ06DRAFT_297655</name>
</gene>
<feature type="domain" description="C2H2-type" evidence="3">
    <location>
        <begin position="8"/>
        <end position="31"/>
    </location>
</feature>
<dbReference type="PROSITE" id="PS50157">
    <property type="entry name" value="ZINC_FINGER_C2H2_2"/>
    <property type="match status" value="1"/>
</dbReference>
<dbReference type="Proteomes" id="UP001217417">
    <property type="component" value="Unassembled WGS sequence"/>
</dbReference>
<dbReference type="RefSeq" id="XP_056040119.1">
    <property type="nucleotide sequence ID" value="XM_056190622.1"/>
</dbReference>
<dbReference type="InterPro" id="IPR013087">
    <property type="entry name" value="Znf_C2H2_type"/>
</dbReference>
<evidence type="ECO:0000256" key="1">
    <source>
        <dbReference type="PROSITE-ProRule" id="PRU00042"/>
    </source>
</evidence>
<evidence type="ECO:0000313" key="4">
    <source>
        <dbReference type="EMBL" id="KAJ8096669.1"/>
    </source>
</evidence>
<dbReference type="Gene3D" id="3.30.160.60">
    <property type="entry name" value="Classic Zinc Finger"/>
    <property type="match status" value="1"/>
</dbReference>
<dbReference type="GO" id="GO:0008270">
    <property type="term" value="F:zinc ion binding"/>
    <property type="evidence" value="ECO:0007669"/>
    <property type="project" value="UniProtKB-KW"/>
</dbReference>
<keyword evidence="1" id="KW-0863">Zinc-finger</keyword>
<evidence type="ECO:0000313" key="5">
    <source>
        <dbReference type="Proteomes" id="UP001217417"/>
    </source>
</evidence>
<protein>
    <recommendedName>
        <fullName evidence="3">C2H2-type domain-containing protein</fullName>
    </recommendedName>
</protein>
<proteinExistence type="predicted"/>
<reference evidence="4" key="1">
    <citation type="submission" date="2023-03" db="EMBL/GenBank/DDBJ databases">
        <title>Near-Complete genome sequence of Lipomyces tetrasporous NRRL Y-64009, an oleaginous yeast capable of growing on lignocellulosic hydrolysates.</title>
        <authorList>
            <consortium name="Lawrence Berkeley National Laboratory"/>
            <person name="Jagtap S.S."/>
            <person name="Liu J.-J."/>
            <person name="Walukiewicz H.E."/>
            <person name="Pangilinan J."/>
            <person name="Lipzen A."/>
            <person name="Ahrendt S."/>
            <person name="Koriabine M."/>
            <person name="Cobaugh K."/>
            <person name="Salamov A."/>
            <person name="Yoshinaga Y."/>
            <person name="Ng V."/>
            <person name="Daum C."/>
            <person name="Grigoriev I.V."/>
            <person name="Slininger P.J."/>
            <person name="Dien B.S."/>
            <person name="Jin Y.-S."/>
            <person name="Rao C.V."/>
        </authorList>
    </citation>
    <scope>NUCLEOTIDE SEQUENCE</scope>
    <source>
        <strain evidence="4">NRRL Y-64009</strain>
    </source>
</reference>
<sequence>MSAAKTTLICDSCGQAFGKKPSLIKHMKNKHPRGATFKMGDQEYPIIAGAQQGNFECPIYRSQLSGGSGLRRHVVKCSANCDADPRLESDSERSEAGDSDHYQEDGDYGETNTRENDSLRLEHLGFEADHQWRVAVCTRSRYADIDLVRRQIAAANLRPHLAILRNDHDHVDDDDNDKDDAGFLPGSAAVKGLPVYAGFKCLICLDVSKEDADHTPVPVQPFYARTGLRPQLACVEVTEAGEGQPRVQAGSTLLGIPADLDDVGGHDLAVETRVRNQFGDKFGAYHLIDLIDFEELSPWFPRPNVTGFDLLKKLTIAYIQDCWAYFKAGFQPLQAKIMKFDDDKRFFHAVQQHQTVLWLGCMAVRQPPPSVAICKDLDPDTICMSLTTEQTESATRLLHLIENFGLAITGEHSNRISAQIIQLSTSVLYQESDTLNFTDDNGVALASQLLVPREINLLSLRPNGTFIQYGQITHIAAAITYCLRSTYM</sequence>
<evidence type="ECO:0000259" key="3">
    <source>
        <dbReference type="PROSITE" id="PS50157"/>
    </source>
</evidence>
<feature type="region of interest" description="Disordered" evidence="2">
    <location>
        <begin position="84"/>
        <end position="113"/>
    </location>
</feature>
<keyword evidence="5" id="KW-1185">Reference proteome</keyword>
<dbReference type="PROSITE" id="PS00028">
    <property type="entry name" value="ZINC_FINGER_C2H2_1"/>
    <property type="match status" value="1"/>
</dbReference>
<organism evidence="4 5">
    <name type="scientific">Lipomyces tetrasporus</name>
    <dbReference type="NCBI Taxonomy" id="54092"/>
    <lineage>
        <taxon>Eukaryota</taxon>
        <taxon>Fungi</taxon>
        <taxon>Dikarya</taxon>
        <taxon>Ascomycota</taxon>
        <taxon>Saccharomycotina</taxon>
        <taxon>Lipomycetes</taxon>
        <taxon>Lipomycetales</taxon>
        <taxon>Lipomycetaceae</taxon>
        <taxon>Lipomyces</taxon>
    </lineage>
</organism>
<keyword evidence="1" id="KW-0479">Metal-binding</keyword>
<evidence type="ECO:0000256" key="2">
    <source>
        <dbReference type="SAM" id="MobiDB-lite"/>
    </source>
</evidence>
<dbReference type="SMART" id="SM00355">
    <property type="entry name" value="ZnF_C2H2"/>
    <property type="match status" value="1"/>
</dbReference>
<comment type="caution">
    <text evidence="4">The sequence shown here is derived from an EMBL/GenBank/DDBJ whole genome shotgun (WGS) entry which is preliminary data.</text>
</comment>